<reference evidence="1" key="1">
    <citation type="submission" date="2023-04" db="EMBL/GenBank/DDBJ databases">
        <title>Draft Genome sequencing of Naganishia species isolated from polar environments using Oxford Nanopore Technology.</title>
        <authorList>
            <person name="Leo P."/>
            <person name="Venkateswaran K."/>
        </authorList>
    </citation>
    <scope>NUCLEOTIDE SEQUENCE</scope>
    <source>
        <strain evidence="1">MNA-CCFEE 5425</strain>
    </source>
</reference>
<keyword evidence="2" id="KW-1185">Reference proteome</keyword>
<gene>
    <name evidence="1" type="ORF">QFC22_001391</name>
</gene>
<dbReference type="EMBL" id="JASBWU010000003">
    <property type="protein sequence ID" value="KAJ9123198.1"/>
    <property type="molecule type" value="Genomic_DNA"/>
</dbReference>
<comment type="caution">
    <text evidence="1">The sequence shown here is derived from an EMBL/GenBank/DDBJ whole genome shotgun (WGS) entry which is preliminary data.</text>
</comment>
<sequence>MFGGVPKQLVNKNQAPPGQVCQKCYGKGHYTYQCTKKAPVYRSRPSRSQQLLKGVQAKDEIKVDLPDEFKSRYVQYWQPIRSLQADVLTTDVFFLTYRKGLADQLLKEREEQRAKELKGKATSKKKRRS</sequence>
<proteinExistence type="predicted"/>
<evidence type="ECO:0000313" key="2">
    <source>
        <dbReference type="Proteomes" id="UP001243375"/>
    </source>
</evidence>
<evidence type="ECO:0000313" key="1">
    <source>
        <dbReference type="EMBL" id="KAJ9123198.1"/>
    </source>
</evidence>
<accession>A0ACC2XHS9</accession>
<organism evidence="1 2">
    <name type="scientific">Naganishia vaughanmartiniae</name>
    <dbReference type="NCBI Taxonomy" id="1424756"/>
    <lineage>
        <taxon>Eukaryota</taxon>
        <taxon>Fungi</taxon>
        <taxon>Dikarya</taxon>
        <taxon>Basidiomycota</taxon>
        <taxon>Agaricomycotina</taxon>
        <taxon>Tremellomycetes</taxon>
        <taxon>Filobasidiales</taxon>
        <taxon>Filobasidiaceae</taxon>
        <taxon>Naganishia</taxon>
    </lineage>
</organism>
<dbReference type="Proteomes" id="UP001243375">
    <property type="component" value="Unassembled WGS sequence"/>
</dbReference>
<protein>
    <submittedName>
        <fullName evidence="1">Uncharacterized protein</fullName>
    </submittedName>
</protein>
<name>A0ACC2XHS9_9TREE</name>